<dbReference type="InterPro" id="IPR038390">
    <property type="entry name" value="Metal_Tscrpt_repr_sf"/>
</dbReference>
<evidence type="ECO:0000256" key="5">
    <source>
        <dbReference type="ARBA" id="ARBA00022491"/>
    </source>
</evidence>
<evidence type="ECO:0000313" key="14">
    <source>
        <dbReference type="EMBL" id="VTP04496.1"/>
    </source>
</evidence>
<keyword evidence="10" id="KW-0804">Transcription</keyword>
<dbReference type="GO" id="GO:0003677">
    <property type="term" value="F:DNA binding"/>
    <property type="evidence" value="ECO:0007669"/>
    <property type="project" value="UniProtKB-KW"/>
</dbReference>
<dbReference type="PANTHER" id="PTHR33677:SF4">
    <property type="entry name" value="COPPER-SENSING TRANSCRIPTIONAL REPRESSOR CSOR"/>
    <property type="match status" value="1"/>
</dbReference>
<keyword evidence="5" id="KW-0678">Repressor</keyword>
<sequence>MQCCDDQELTTKKRAALNRLKTARGHLDAIIRMVESDAYCVDVMKQISAVQSSLERANRVMLHNHLETCFSAAVLDGRGQAAIDELVDAVKFTPALTGPQAQLSGAAVGEPTGDEPLPSGSTA</sequence>
<evidence type="ECO:0000256" key="3">
    <source>
        <dbReference type="ARBA" id="ARBA00011738"/>
    </source>
</evidence>
<accession>A0A653F676</accession>
<comment type="similarity">
    <text evidence="2">Belongs to the CsoR family.</text>
</comment>
<evidence type="ECO:0000256" key="12">
    <source>
        <dbReference type="ARBA" id="ARBA00041544"/>
    </source>
</evidence>
<dbReference type="GO" id="GO:0046872">
    <property type="term" value="F:metal ion binding"/>
    <property type="evidence" value="ECO:0007669"/>
    <property type="project" value="UniProtKB-KW"/>
</dbReference>
<evidence type="ECO:0000256" key="7">
    <source>
        <dbReference type="ARBA" id="ARBA00023008"/>
    </source>
</evidence>
<evidence type="ECO:0000256" key="13">
    <source>
        <dbReference type="SAM" id="MobiDB-lite"/>
    </source>
</evidence>
<dbReference type="Pfam" id="PF02583">
    <property type="entry name" value="Trns_repr_metal"/>
    <property type="match status" value="1"/>
</dbReference>
<evidence type="ECO:0000256" key="8">
    <source>
        <dbReference type="ARBA" id="ARBA00023015"/>
    </source>
</evidence>
<gene>
    <name evidence="14" type="primary">csoR_4</name>
    <name evidence="14" type="ORF">BIN_B_05563</name>
</gene>
<evidence type="ECO:0000256" key="10">
    <source>
        <dbReference type="ARBA" id="ARBA00023163"/>
    </source>
</evidence>
<keyword evidence="7" id="KW-0186">Copper</keyword>
<dbReference type="AlphaFoldDB" id="A0A653F676"/>
<comment type="subunit">
    <text evidence="3">Homodimer.</text>
</comment>
<evidence type="ECO:0000256" key="11">
    <source>
        <dbReference type="ARBA" id="ARBA00039938"/>
    </source>
</evidence>
<evidence type="ECO:0000256" key="1">
    <source>
        <dbReference type="ARBA" id="ARBA00004496"/>
    </source>
</evidence>
<dbReference type="CDD" id="cd10151">
    <property type="entry name" value="TthCsoR-like_DUF156"/>
    <property type="match status" value="1"/>
</dbReference>
<organism evidence="14">
    <name type="scientific">Mycobacterium riyadhense</name>
    <dbReference type="NCBI Taxonomy" id="486698"/>
    <lineage>
        <taxon>Bacteria</taxon>
        <taxon>Bacillati</taxon>
        <taxon>Actinomycetota</taxon>
        <taxon>Actinomycetes</taxon>
        <taxon>Mycobacteriales</taxon>
        <taxon>Mycobacteriaceae</taxon>
        <taxon>Mycobacterium</taxon>
    </lineage>
</organism>
<comment type="subcellular location">
    <subcellularLocation>
        <location evidence="1">Cytoplasm</location>
    </subcellularLocation>
</comment>
<dbReference type="Gene3D" id="1.20.58.1000">
    <property type="entry name" value="Metal-sensitive repressor, helix protomer"/>
    <property type="match status" value="1"/>
</dbReference>
<name>A0A653F676_9MYCO</name>
<protein>
    <recommendedName>
        <fullName evidence="11">Copper-sensing transcriptional repressor CsoR</fullName>
    </recommendedName>
    <alternativeName>
        <fullName evidence="12">Copper-sensitive operon repressor</fullName>
    </alternativeName>
</protein>
<evidence type="ECO:0000256" key="6">
    <source>
        <dbReference type="ARBA" id="ARBA00022723"/>
    </source>
</evidence>
<keyword evidence="9" id="KW-0238">DNA-binding</keyword>
<feature type="region of interest" description="Disordered" evidence="13">
    <location>
        <begin position="101"/>
        <end position="123"/>
    </location>
</feature>
<keyword evidence="8" id="KW-0805">Transcription regulation</keyword>
<evidence type="ECO:0000256" key="9">
    <source>
        <dbReference type="ARBA" id="ARBA00023125"/>
    </source>
</evidence>
<dbReference type="GO" id="GO:0005737">
    <property type="term" value="C:cytoplasm"/>
    <property type="evidence" value="ECO:0007669"/>
    <property type="project" value="UniProtKB-SubCell"/>
</dbReference>
<reference evidence="14" key="1">
    <citation type="submission" date="2019-05" db="EMBL/GenBank/DDBJ databases">
        <authorList>
            <person name="Naeem R."/>
            <person name="Antony C."/>
            <person name="Guan Q."/>
        </authorList>
    </citation>
    <scope>NUCLEOTIDE SEQUENCE</scope>
    <source>
        <strain evidence="14">2</strain>
    </source>
</reference>
<dbReference type="EMBL" id="LR589202">
    <property type="protein sequence ID" value="VTP04496.1"/>
    <property type="molecule type" value="Genomic_DNA"/>
</dbReference>
<evidence type="ECO:0000256" key="2">
    <source>
        <dbReference type="ARBA" id="ARBA00005428"/>
    </source>
</evidence>
<dbReference type="InterPro" id="IPR003735">
    <property type="entry name" value="Metal_Tscrpt_repr"/>
</dbReference>
<keyword evidence="4" id="KW-0963">Cytoplasm</keyword>
<proteinExistence type="inferred from homology"/>
<evidence type="ECO:0000256" key="4">
    <source>
        <dbReference type="ARBA" id="ARBA00022490"/>
    </source>
</evidence>
<dbReference type="GO" id="GO:0045892">
    <property type="term" value="P:negative regulation of DNA-templated transcription"/>
    <property type="evidence" value="ECO:0007669"/>
    <property type="project" value="UniProtKB-ARBA"/>
</dbReference>
<dbReference type="PANTHER" id="PTHR33677">
    <property type="entry name" value="TRANSCRIPTIONAL REPRESSOR FRMR-RELATED"/>
    <property type="match status" value="1"/>
</dbReference>
<keyword evidence="6" id="KW-0479">Metal-binding</keyword>